<proteinExistence type="predicted"/>
<dbReference type="InterPro" id="IPR021242">
    <property type="entry name" value="DUF2799"/>
</dbReference>
<keyword evidence="4" id="KW-1185">Reference proteome</keyword>
<accession>A0ABW1KSF3</accession>
<feature type="signal peptide" evidence="2">
    <location>
        <begin position="1"/>
        <end position="21"/>
    </location>
</feature>
<organism evidence="3 4">
    <name type="scientific">Hyphococcus aureus</name>
    <dbReference type="NCBI Taxonomy" id="2666033"/>
    <lineage>
        <taxon>Bacteria</taxon>
        <taxon>Pseudomonadati</taxon>
        <taxon>Pseudomonadota</taxon>
        <taxon>Alphaproteobacteria</taxon>
        <taxon>Parvularculales</taxon>
        <taxon>Parvularculaceae</taxon>
        <taxon>Hyphococcus</taxon>
    </lineage>
</organism>
<dbReference type="PROSITE" id="PS51257">
    <property type="entry name" value="PROKAR_LIPOPROTEIN"/>
    <property type="match status" value="1"/>
</dbReference>
<evidence type="ECO:0000256" key="1">
    <source>
        <dbReference type="SAM" id="Coils"/>
    </source>
</evidence>
<evidence type="ECO:0000313" key="3">
    <source>
        <dbReference type="EMBL" id="MFC6034324.1"/>
    </source>
</evidence>
<dbReference type="Pfam" id="PF10973">
    <property type="entry name" value="DUF2799"/>
    <property type="match status" value="1"/>
</dbReference>
<evidence type="ECO:0000256" key="2">
    <source>
        <dbReference type="SAM" id="SignalP"/>
    </source>
</evidence>
<sequence length="224" mass="24074">MRILVSATFIALPLMALGGCAGGLSKDECLYADWQAIGYEDGARGAPASAVSSHRQACAKKAGVTPNMSAYLMGRDEGLIEYCQASNAFTIGARGGRYYGVCTGPEEGSFVTAFQQGNQLFALRNDVARAENALANAEKRLQEINHQIDHAEAALISPATPHLERVDILADLKNLNEEKQRVKRSFGPLRRDYELAQDELADYRAFLAANGPYPGALGVTSAGY</sequence>
<keyword evidence="2" id="KW-0732">Signal</keyword>
<evidence type="ECO:0000313" key="4">
    <source>
        <dbReference type="Proteomes" id="UP001596116"/>
    </source>
</evidence>
<dbReference type="EMBL" id="JBHPON010000001">
    <property type="protein sequence ID" value="MFC6034324.1"/>
    <property type="molecule type" value="Genomic_DNA"/>
</dbReference>
<feature type="coiled-coil region" evidence="1">
    <location>
        <begin position="120"/>
        <end position="185"/>
    </location>
</feature>
<keyword evidence="1" id="KW-0175">Coiled coil</keyword>
<feature type="chain" id="PRO_5046911255" evidence="2">
    <location>
        <begin position="22"/>
        <end position="224"/>
    </location>
</feature>
<dbReference type="Proteomes" id="UP001596116">
    <property type="component" value="Unassembled WGS sequence"/>
</dbReference>
<name>A0ABW1KSF3_9PROT</name>
<reference evidence="3 4" key="1">
    <citation type="submission" date="2024-09" db="EMBL/GenBank/DDBJ databases">
        <authorList>
            <person name="Zhang Z.-H."/>
        </authorList>
    </citation>
    <scope>NUCLEOTIDE SEQUENCE [LARGE SCALE GENOMIC DNA]</scope>
    <source>
        <strain evidence="3 4">HHTR114</strain>
    </source>
</reference>
<comment type="caution">
    <text evidence="3">The sequence shown here is derived from an EMBL/GenBank/DDBJ whole genome shotgun (WGS) entry which is preliminary data.</text>
</comment>
<gene>
    <name evidence="3" type="ORF">ACFMB1_02145</name>
</gene>
<dbReference type="RefSeq" id="WP_379880358.1">
    <property type="nucleotide sequence ID" value="NZ_JBHPON010000001.1"/>
</dbReference>
<protein>
    <submittedName>
        <fullName evidence="3">DUF2799 domain-containing protein</fullName>
    </submittedName>
</protein>